<accession>A0ABW6QHY3</accession>
<organism evidence="4 5">
    <name type="scientific">Streptomyces marokkonensis</name>
    <dbReference type="NCBI Taxonomy" id="324855"/>
    <lineage>
        <taxon>Bacteria</taxon>
        <taxon>Bacillati</taxon>
        <taxon>Actinomycetota</taxon>
        <taxon>Actinomycetes</taxon>
        <taxon>Kitasatosporales</taxon>
        <taxon>Streptomycetaceae</taxon>
        <taxon>Streptomyces</taxon>
    </lineage>
</organism>
<evidence type="ECO:0000259" key="3">
    <source>
        <dbReference type="Pfam" id="PF04389"/>
    </source>
</evidence>
<dbReference type="Gene3D" id="2.60.120.380">
    <property type="match status" value="1"/>
</dbReference>
<feature type="domain" description="Peptidase M28" evidence="3">
    <location>
        <begin position="119"/>
        <end position="304"/>
    </location>
</feature>
<dbReference type="Proteomes" id="UP001601627">
    <property type="component" value="Unassembled WGS sequence"/>
</dbReference>
<evidence type="ECO:0000313" key="5">
    <source>
        <dbReference type="Proteomes" id="UP001601627"/>
    </source>
</evidence>
<keyword evidence="5" id="KW-1185">Reference proteome</keyword>
<dbReference type="InterPro" id="IPR007484">
    <property type="entry name" value="Peptidase_M28"/>
</dbReference>
<protein>
    <submittedName>
        <fullName evidence="4">M20/M25/M40 family metallo-hydrolase</fullName>
    </submittedName>
</protein>
<sequence>MRQRLVALAGTLALALGTLTAASGTALAGTDAPSTAPHTRTPPGTTAAGANNQAPEIPTESIMEHLSAFQRIADANGGNRAHGRPGFKASADYVKEKLDAAGFTTSLQSFTYRGATGWNVVAEWPHGDPDDVVFAGAHLDGVTAGPGINDNGSGSAAVLETALAVSRAGLRPDKRLRFGWWGAEELGLIGSRHYADGLSAAERDKIGIYLNFDMVGQKNTTRWGVYSHTPAVSKVFKEYFAGRDIGTYDIRWDGSSDHSSFTRHGVPVGGIGSSDDPCYHSACDTIDNVGPRAMGIATNAIAHTVWELAGEGDAPARDFSVEADPRAGSTDPGDQTTATVRTATTAGDPQQAGLTATGLPTGATAVFSPDTVTTGQNSTLTVATTAATPPGTYPITLTATGSHTTRSTTYTLTVNGGTPGACADAETVKTGPLTSGASTYQPDGSYFRTTVTGAHEACLDGPDNTDFDLYLQKWSGSGWTTVAGGTTPQADETLTYTGSAGYYRYRIHAYSGNGTYTLGYNAP</sequence>
<comment type="caution">
    <text evidence="4">The sequence shown here is derived from an EMBL/GenBank/DDBJ whole genome shotgun (WGS) entry which is preliminary data.</text>
</comment>
<reference evidence="4 5" key="1">
    <citation type="submission" date="2024-09" db="EMBL/GenBank/DDBJ databases">
        <title>The Natural Products Discovery Center: Release of the First 8490 Sequenced Strains for Exploring Actinobacteria Biosynthetic Diversity.</title>
        <authorList>
            <person name="Kalkreuter E."/>
            <person name="Kautsar S.A."/>
            <person name="Yang D."/>
            <person name="Bader C.D."/>
            <person name="Teijaro C.N."/>
            <person name="Fluegel L."/>
            <person name="Davis C.M."/>
            <person name="Simpson J.R."/>
            <person name="Lauterbach L."/>
            <person name="Steele A.D."/>
            <person name="Gui C."/>
            <person name="Meng S."/>
            <person name="Li G."/>
            <person name="Viehrig K."/>
            <person name="Ye F."/>
            <person name="Su P."/>
            <person name="Kiefer A.F."/>
            <person name="Nichols A."/>
            <person name="Cepeda A.J."/>
            <person name="Yan W."/>
            <person name="Fan B."/>
            <person name="Jiang Y."/>
            <person name="Adhikari A."/>
            <person name="Zheng C.-J."/>
            <person name="Schuster L."/>
            <person name="Cowan T.M."/>
            <person name="Smanski M.J."/>
            <person name="Chevrette M.G."/>
            <person name="De Carvalho L.P.S."/>
            <person name="Shen B."/>
        </authorList>
    </citation>
    <scope>NUCLEOTIDE SEQUENCE [LARGE SCALE GENOMIC DNA]</scope>
    <source>
        <strain evidence="4 5">NPDC058328</strain>
    </source>
</reference>
<feature type="chain" id="PRO_5047267066" evidence="2">
    <location>
        <begin position="29"/>
        <end position="523"/>
    </location>
</feature>
<dbReference type="Pfam" id="PF04389">
    <property type="entry name" value="Peptidase_M28"/>
    <property type="match status" value="1"/>
</dbReference>
<evidence type="ECO:0000313" key="4">
    <source>
        <dbReference type="EMBL" id="MFF1278819.1"/>
    </source>
</evidence>
<feature type="region of interest" description="Disordered" evidence="1">
    <location>
        <begin position="27"/>
        <end position="53"/>
    </location>
</feature>
<dbReference type="PANTHER" id="PTHR12147:SF26">
    <property type="entry name" value="PEPTIDASE M28 DOMAIN-CONTAINING PROTEIN"/>
    <property type="match status" value="1"/>
</dbReference>
<feature type="compositionally biased region" description="Low complexity" evidence="1">
    <location>
        <begin position="27"/>
        <end position="50"/>
    </location>
</feature>
<evidence type="ECO:0000256" key="2">
    <source>
        <dbReference type="SAM" id="SignalP"/>
    </source>
</evidence>
<dbReference type="Gene3D" id="3.40.630.10">
    <property type="entry name" value="Zn peptidases"/>
    <property type="match status" value="1"/>
</dbReference>
<name>A0ABW6QHY3_9ACTN</name>
<feature type="signal peptide" evidence="2">
    <location>
        <begin position="1"/>
        <end position="28"/>
    </location>
</feature>
<dbReference type="SUPFAM" id="SSF53187">
    <property type="entry name" value="Zn-dependent exopeptidases"/>
    <property type="match status" value="1"/>
</dbReference>
<dbReference type="PANTHER" id="PTHR12147">
    <property type="entry name" value="METALLOPEPTIDASE M28 FAMILY MEMBER"/>
    <property type="match status" value="1"/>
</dbReference>
<dbReference type="RefSeq" id="WP_388241626.1">
    <property type="nucleotide sequence ID" value="NZ_JBHVZQ010000071.1"/>
</dbReference>
<evidence type="ECO:0000256" key="1">
    <source>
        <dbReference type="SAM" id="MobiDB-lite"/>
    </source>
</evidence>
<keyword evidence="2" id="KW-0732">Signal</keyword>
<dbReference type="InterPro" id="IPR045175">
    <property type="entry name" value="M28_fam"/>
</dbReference>
<dbReference type="EMBL" id="JBHVZQ010000071">
    <property type="protein sequence ID" value="MFF1278819.1"/>
    <property type="molecule type" value="Genomic_DNA"/>
</dbReference>
<gene>
    <name evidence="4" type="ORF">ACFVZC_36520</name>
</gene>
<proteinExistence type="predicted"/>